<dbReference type="EMBL" id="MZ234028">
    <property type="protein sequence ID" value="QZI80631.1"/>
    <property type="molecule type" value="Genomic_DNA"/>
</dbReference>
<name>A0ABX9AFP1_9CAUD</name>
<accession>A0ABX9AFP1</accession>
<gene>
    <name evidence="2" type="ORF">CHD5UKE1_135</name>
</gene>
<dbReference type="Proteomes" id="UP000828739">
    <property type="component" value="Segment"/>
</dbReference>
<evidence type="ECO:0000313" key="3">
    <source>
        <dbReference type="Proteomes" id="UP000828739"/>
    </source>
</evidence>
<sequence length="41" mass="4666">MINHHNKAVRPTLISYVIVTVGNIVYFAFALAYPFISTLNR</sequence>
<reference evidence="2 3" key="1">
    <citation type="submission" date="2021-05" db="EMBL/GenBank/DDBJ databases">
        <title>Naturally bred epsilon2 phages have an improved host range and effectivity in uropathogenic E. coli over their ancestor phages.</title>
        <authorList>
            <person name="Saez D."/>
            <person name="Loose M."/>
            <person name="Mutti M."/>
            <person name="Visram Z."/>
            <person name="Hitzenhammer E."/>
            <person name="Dippel D."/>
            <person name="Tisakova L."/>
            <person name="Schertler S."/>
            <person name="Wittmann J."/>
            <person name="Corsini L."/>
            <person name="Wagenlehner F."/>
        </authorList>
    </citation>
    <scope>NUCLEOTIDE SEQUENCE [LARGE SCALE GENOMIC DNA]</scope>
</reference>
<organism evidence="2 3">
    <name type="scientific">Escherichia phage vB_EcoP-CHD5UKE1</name>
    <dbReference type="NCBI Taxonomy" id="2865805"/>
    <lineage>
        <taxon>Viruses</taxon>
        <taxon>Duplodnaviria</taxon>
        <taxon>Heunggongvirae</taxon>
        <taxon>Uroviricota</taxon>
        <taxon>Caudoviricetes</taxon>
        <taxon>Mktvariviridae</taxon>
        <taxon>Gordonclarkvirinae</taxon>
        <taxon>Kuravirus</taxon>
        <taxon>Kuravirus CHD5UKE1</taxon>
        <taxon>Kuravirus SU10</taxon>
    </lineage>
</organism>
<protein>
    <submittedName>
        <fullName evidence="2">Uncharacterized protein</fullName>
    </submittedName>
</protein>
<evidence type="ECO:0000256" key="1">
    <source>
        <dbReference type="SAM" id="Phobius"/>
    </source>
</evidence>
<keyword evidence="1" id="KW-0812">Transmembrane</keyword>
<proteinExistence type="predicted"/>
<evidence type="ECO:0000313" key="2">
    <source>
        <dbReference type="EMBL" id="QZI80631.1"/>
    </source>
</evidence>
<keyword evidence="1" id="KW-0472">Membrane</keyword>
<keyword evidence="3" id="KW-1185">Reference proteome</keyword>
<keyword evidence="1" id="KW-1133">Transmembrane helix</keyword>
<feature type="transmembrane region" description="Helical" evidence="1">
    <location>
        <begin position="12"/>
        <end position="36"/>
    </location>
</feature>